<feature type="transmembrane region" description="Helical" evidence="1">
    <location>
        <begin position="53"/>
        <end position="71"/>
    </location>
</feature>
<reference evidence="2" key="1">
    <citation type="journal article" date="2017" name="MBio">
        <title>Type VI secretion-mediated competition in the bee gut microbiome.</title>
        <authorList>
            <person name="Steele M.I."/>
            <person name="Kwong W.K."/>
            <person name="Powell J.E."/>
            <person name="Whiteley M."/>
            <person name="Moran N.A."/>
        </authorList>
    </citation>
    <scope>NUCLEOTIDE SEQUENCE [LARGE SCALE GENOMIC DNA]</scope>
    <source>
        <strain evidence="2">WkB273</strain>
    </source>
</reference>
<evidence type="ECO:0000256" key="1">
    <source>
        <dbReference type="SAM" id="Phobius"/>
    </source>
</evidence>
<feature type="transmembrane region" description="Helical" evidence="1">
    <location>
        <begin position="77"/>
        <end position="95"/>
    </location>
</feature>
<dbReference type="Proteomes" id="UP000230202">
    <property type="component" value="Unassembled WGS sequence"/>
</dbReference>
<dbReference type="EMBL" id="MEIL01000019">
    <property type="protein sequence ID" value="PIT40674.1"/>
    <property type="molecule type" value="Genomic_DNA"/>
</dbReference>
<gene>
    <name evidence="2" type="ORF">BHC54_03315</name>
</gene>
<name>A0A2N9X8I6_9NEIS</name>
<keyword evidence="3" id="KW-1185">Reference proteome</keyword>
<organism evidence="2 3">
    <name type="scientific">Snodgrassella alvi</name>
    <dbReference type="NCBI Taxonomy" id="1196083"/>
    <lineage>
        <taxon>Bacteria</taxon>
        <taxon>Pseudomonadati</taxon>
        <taxon>Pseudomonadota</taxon>
        <taxon>Betaproteobacteria</taxon>
        <taxon>Neisseriales</taxon>
        <taxon>Neisseriaceae</taxon>
        <taxon>Snodgrassella</taxon>
    </lineage>
</organism>
<feature type="transmembrane region" description="Helical" evidence="1">
    <location>
        <begin position="29"/>
        <end position="46"/>
    </location>
</feature>
<keyword evidence="1" id="KW-0812">Transmembrane</keyword>
<comment type="caution">
    <text evidence="2">The sequence shown here is derived from an EMBL/GenBank/DDBJ whole genome shotgun (WGS) entry which is preliminary data.</text>
</comment>
<accession>A0A2N9X8I6</accession>
<sequence length="108" mass="12564">MINILSSLILALWLVLSMNRSRQIFFETSIYIIAMIGINCIMQHAWPDVNSAWLLGWIVQWFFVFIAIWLFDIVALGTISAIIYSIVVGVIYYYLQLNIPALVEHWIK</sequence>
<keyword evidence="1" id="KW-1133">Transmembrane helix</keyword>
<keyword evidence="1" id="KW-0472">Membrane</keyword>
<dbReference type="AlphaFoldDB" id="A0A2N9X8I6"/>
<evidence type="ECO:0000313" key="2">
    <source>
        <dbReference type="EMBL" id="PIT40674.1"/>
    </source>
</evidence>
<proteinExistence type="predicted"/>
<protein>
    <submittedName>
        <fullName evidence="2">Uncharacterized protein</fullName>
    </submittedName>
</protein>
<evidence type="ECO:0000313" key="3">
    <source>
        <dbReference type="Proteomes" id="UP000230202"/>
    </source>
</evidence>